<feature type="transmembrane region" description="Helical" evidence="1">
    <location>
        <begin position="53"/>
        <end position="76"/>
    </location>
</feature>
<reference evidence="2" key="1">
    <citation type="submission" date="2018-05" db="EMBL/GenBank/DDBJ databases">
        <title>Draft genome of Mucuna pruriens seed.</title>
        <authorList>
            <person name="Nnadi N.E."/>
            <person name="Vos R."/>
            <person name="Hasami M.H."/>
            <person name="Devisetty U.K."/>
            <person name="Aguiy J.C."/>
        </authorList>
    </citation>
    <scope>NUCLEOTIDE SEQUENCE [LARGE SCALE GENOMIC DNA]</scope>
    <source>
        <strain evidence="2">JCA_2017</strain>
    </source>
</reference>
<dbReference type="Proteomes" id="UP000257109">
    <property type="component" value="Unassembled WGS sequence"/>
</dbReference>
<keyword evidence="1" id="KW-0812">Transmembrane</keyword>
<gene>
    <name evidence="2" type="primary">TAF5</name>
    <name evidence="2" type="ORF">CR513_48064</name>
</gene>
<evidence type="ECO:0000313" key="3">
    <source>
        <dbReference type="Proteomes" id="UP000257109"/>
    </source>
</evidence>
<accession>A0A371F2D4</accession>
<feature type="non-terminal residue" evidence="2">
    <location>
        <position position="1"/>
    </location>
</feature>
<keyword evidence="1" id="KW-1133">Transmembrane helix</keyword>
<proteinExistence type="predicted"/>
<keyword evidence="3" id="KW-1185">Reference proteome</keyword>
<name>A0A371F2D4_MUCPR</name>
<dbReference type="EMBL" id="QJKJ01010894">
    <property type="protein sequence ID" value="RDX72457.1"/>
    <property type="molecule type" value="Genomic_DNA"/>
</dbReference>
<dbReference type="GO" id="GO:0003743">
    <property type="term" value="F:translation initiation factor activity"/>
    <property type="evidence" value="ECO:0007669"/>
    <property type="project" value="UniProtKB-KW"/>
</dbReference>
<evidence type="ECO:0000313" key="2">
    <source>
        <dbReference type="EMBL" id="RDX72457.1"/>
    </source>
</evidence>
<feature type="non-terminal residue" evidence="2">
    <location>
        <position position="125"/>
    </location>
</feature>
<dbReference type="AlphaFoldDB" id="A0A371F2D4"/>
<sequence>TPGQPSLISDDPEAVTLTGSSQEAANRINQKEIHWGQWQKTNPLPWELMTFRMWWILTDLTIIIIYNGHNMFISLLKDIRRGDPLKDDPMFKGWDDEDSFMTWLWNSMTQEISQNYMFYSCVREI</sequence>
<organism evidence="2 3">
    <name type="scientific">Mucuna pruriens</name>
    <name type="common">Velvet bean</name>
    <name type="synonym">Dolichos pruriens</name>
    <dbReference type="NCBI Taxonomy" id="157652"/>
    <lineage>
        <taxon>Eukaryota</taxon>
        <taxon>Viridiplantae</taxon>
        <taxon>Streptophyta</taxon>
        <taxon>Embryophyta</taxon>
        <taxon>Tracheophyta</taxon>
        <taxon>Spermatophyta</taxon>
        <taxon>Magnoliopsida</taxon>
        <taxon>eudicotyledons</taxon>
        <taxon>Gunneridae</taxon>
        <taxon>Pentapetalae</taxon>
        <taxon>rosids</taxon>
        <taxon>fabids</taxon>
        <taxon>Fabales</taxon>
        <taxon>Fabaceae</taxon>
        <taxon>Papilionoideae</taxon>
        <taxon>50 kb inversion clade</taxon>
        <taxon>NPAAA clade</taxon>
        <taxon>indigoferoid/millettioid clade</taxon>
        <taxon>Phaseoleae</taxon>
        <taxon>Mucuna</taxon>
    </lineage>
</organism>
<keyword evidence="1" id="KW-0472">Membrane</keyword>
<evidence type="ECO:0000256" key="1">
    <source>
        <dbReference type="SAM" id="Phobius"/>
    </source>
</evidence>
<dbReference type="OrthoDB" id="1719629at2759"/>
<dbReference type="STRING" id="157652.A0A371F2D4"/>
<protein>
    <submittedName>
        <fullName evidence="2">Transcription initiation factor TFIID subunit 5</fullName>
    </submittedName>
</protein>
<comment type="caution">
    <text evidence="2">The sequence shown here is derived from an EMBL/GenBank/DDBJ whole genome shotgun (WGS) entry which is preliminary data.</text>
</comment>